<dbReference type="EMBL" id="JAINDJ010000008">
    <property type="protein sequence ID" value="KAG9440134.1"/>
    <property type="molecule type" value="Genomic_DNA"/>
</dbReference>
<evidence type="ECO:0000313" key="3">
    <source>
        <dbReference type="EMBL" id="KAG9440134.1"/>
    </source>
</evidence>
<accession>A0AAV7DUB8</accession>
<reference evidence="3 4" key="1">
    <citation type="submission" date="2021-07" db="EMBL/GenBank/DDBJ databases">
        <title>The Aristolochia fimbriata genome: insights into angiosperm evolution, floral development and chemical biosynthesis.</title>
        <authorList>
            <person name="Jiao Y."/>
        </authorList>
    </citation>
    <scope>NUCLEOTIDE SEQUENCE [LARGE SCALE GENOMIC DNA]</scope>
    <source>
        <strain evidence="3">IBCAS-2021</strain>
        <tissue evidence="3">Leaf</tissue>
    </source>
</reference>
<name>A0AAV7DUB8_ARIFI</name>
<evidence type="ECO:0000256" key="1">
    <source>
        <dbReference type="SAM" id="MobiDB-lite"/>
    </source>
</evidence>
<sequence>MMKFGMATSREQGCDYFEQLQIVVGNSIATGSFAQGVSIHGANNPIGIKDVDIKGVNDEINNEGSNLNNSSTTTTTTTSKGNNLRSTTASPRFKRRARSQAKTNEDVANSLLEIVVELKIMNERKNSQQWLVALNEIPDIDPILKFMAPEFLKLHENKVAFITMTQEEHRAWLAWKASRT</sequence>
<feature type="domain" description="At2g29880-like C-terminal" evidence="2">
    <location>
        <begin position="133"/>
        <end position="175"/>
    </location>
</feature>
<dbReference type="InterPro" id="IPR045026">
    <property type="entry name" value="LIMYB"/>
</dbReference>
<gene>
    <name evidence="3" type="ORF">H6P81_020299</name>
</gene>
<dbReference type="Pfam" id="PF24769">
    <property type="entry name" value="At2g29880_C"/>
    <property type="match status" value="1"/>
</dbReference>
<comment type="caution">
    <text evidence="3">The sequence shown here is derived from an EMBL/GenBank/DDBJ whole genome shotgun (WGS) entry which is preliminary data.</text>
</comment>
<dbReference type="AlphaFoldDB" id="A0AAV7DUB8"/>
<dbReference type="Proteomes" id="UP000825729">
    <property type="component" value="Unassembled WGS sequence"/>
</dbReference>
<evidence type="ECO:0000259" key="2">
    <source>
        <dbReference type="Pfam" id="PF24769"/>
    </source>
</evidence>
<proteinExistence type="predicted"/>
<dbReference type="PANTHER" id="PTHR47584:SF14">
    <property type="entry name" value="L10-INTERACTING MYB DOMAIN-CONTAINING PROTEIN-LIKE"/>
    <property type="match status" value="1"/>
</dbReference>
<feature type="compositionally biased region" description="Low complexity" evidence="1">
    <location>
        <begin position="62"/>
        <end position="84"/>
    </location>
</feature>
<keyword evidence="4" id="KW-1185">Reference proteome</keyword>
<feature type="region of interest" description="Disordered" evidence="1">
    <location>
        <begin position="62"/>
        <end position="102"/>
    </location>
</feature>
<protein>
    <recommendedName>
        <fullName evidence="2">At2g29880-like C-terminal domain-containing protein</fullName>
    </recommendedName>
</protein>
<dbReference type="InterPro" id="IPR056253">
    <property type="entry name" value="At2g29880-like_C"/>
</dbReference>
<organism evidence="3 4">
    <name type="scientific">Aristolochia fimbriata</name>
    <name type="common">White veined hardy Dutchman's pipe vine</name>
    <dbReference type="NCBI Taxonomy" id="158543"/>
    <lineage>
        <taxon>Eukaryota</taxon>
        <taxon>Viridiplantae</taxon>
        <taxon>Streptophyta</taxon>
        <taxon>Embryophyta</taxon>
        <taxon>Tracheophyta</taxon>
        <taxon>Spermatophyta</taxon>
        <taxon>Magnoliopsida</taxon>
        <taxon>Magnoliidae</taxon>
        <taxon>Piperales</taxon>
        <taxon>Aristolochiaceae</taxon>
        <taxon>Aristolochia</taxon>
    </lineage>
</organism>
<dbReference type="PANTHER" id="PTHR47584">
    <property type="match status" value="1"/>
</dbReference>
<evidence type="ECO:0000313" key="4">
    <source>
        <dbReference type="Proteomes" id="UP000825729"/>
    </source>
</evidence>